<reference evidence="1" key="1">
    <citation type="journal article" date="2015" name="Nature">
        <title>Complex archaea that bridge the gap between prokaryotes and eukaryotes.</title>
        <authorList>
            <person name="Spang A."/>
            <person name="Saw J.H."/>
            <person name="Jorgensen S.L."/>
            <person name="Zaremba-Niedzwiedzka K."/>
            <person name="Martijn J."/>
            <person name="Lind A.E."/>
            <person name="van Eijk R."/>
            <person name="Schleper C."/>
            <person name="Guy L."/>
            <person name="Ettema T.J."/>
        </authorList>
    </citation>
    <scope>NUCLEOTIDE SEQUENCE</scope>
</reference>
<dbReference type="AlphaFoldDB" id="A0A0F9NY37"/>
<protein>
    <submittedName>
        <fullName evidence="1">Uncharacterized protein</fullName>
    </submittedName>
</protein>
<sequence>MDICKSCHEKDRNVTNCQRTLAMHIRYIGFISECSICGGKEQDIYECYAYDVHASSDK</sequence>
<gene>
    <name evidence="1" type="ORF">LCGC14_0969860</name>
</gene>
<organism evidence="1">
    <name type="scientific">marine sediment metagenome</name>
    <dbReference type="NCBI Taxonomy" id="412755"/>
    <lineage>
        <taxon>unclassified sequences</taxon>
        <taxon>metagenomes</taxon>
        <taxon>ecological metagenomes</taxon>
    </lineage>
</organism>
<proteinExistence type="predicted"/>
<evidence type="ECO:0000313" key="1">
    <source>
        <dbReference type="EMBL" id="KKN17037.1"/>
    </source>
</evidence>
<accession>A0A0F9NY37</accession>
<comment type="caution">
    <text evidence="1">The sequence shown here is derived from an EMBL/GenBank/DDBJ whole genome shotgun (WGS) entry which is preliminary data.</text>
</comment>
<name>A0A0F9NY37_9ZZZZ</name>
<dbReference type="EMBL" id="LAZR01003562">
    <property type="protein sequence ID" value="KKN17037.1"/>
    <property type="molecule type" value="Genomic_DNA"/>
</dbReference>